<dbReference type="EMBL" id="KB632402">
    <property type="protein sequence ID" value="ERL94976.1"/>
    <property type="molecule type" value="Genomic_DNA"/>
</dbReference>
<evidence type="ECO:0000313" key="1">
    <source>
        <dbReference type="EMBL" id="ERL94976.1"/>
    </source>
</evidence>
<reference evidence="1 2" key="1">
    <citation type="journal article" date="2013" name="Genome Biol.">
        <title>Draft genome of the mountain pine beetle, Dendroctonus ponderosae Hopkins, a major forest pest.</title>
        <authorList>
            <person name="Keeling C.I."/>
            <person name="Yuen M.M."/>
            <person name="Liao N.Y."/>
            <person name="Docking T.R."/>
            <person name="Chan S.K."/>
            <person name="Taylor G.A."/>
            <person name="Palmquist D.L."/>
            <person name="Jackman S.D."/>
            <person name="Nguyen A."/>
            <person name="Li M."/>
            <person name="Henderson H."/>
            <person name="Janes J.K."/>
            <person name="Zhao Y."/>
            <person name="Pandoh P."/>
            <person name="Moore R."/>
            <person name="Sperling F.A."/>
            <person name="Huber D.P."/>
            <person name="Birol I."/>
            <person name="Jones S.J."/>
            <person name="Bohlmann J."/>
        </authorList>
    </citation>
    <scope>NUCLEOTIDE SEQUENCE</scope>
</reference>
<organism evidence="1 2">
    <name type="scientific">Dendroctonus ponderosae</name>
    <name type="common">Mountain pine beetle</name>
    <dbReference type="NCBI Taxonomy" id="77166"/>
    <lineage>
        <taxon>Eukaryota</taxon>
        <taxon>Metazoa</taxon>
        <taxon>Ecdysozoa</taxon>
        <taxon>Arthropoda</taxon>
        <taxon>Hexapoda</taxon>
        <taxon>Insecta</taxon>
        <taxon>Pterygota</taxon>
        <taxon>Neoptera</taxon>
        <taxon>Endopterygota</taxon>
        <taxon>Coleoptera</taxon>
        <taxon>Polyphaga</taxon>
        <taxon>Cucujiformia</taxon>
        <taxon>Curculionidae</taxon>
        <taxon>Scolytinae</taxon>
        <taxon>Dendroctonus</taxon>
    </lineage>
</organism>
<protein>
    <submittedName>
        <fullName evidence="1">Uncharacterized protein</fullName>
    </submittedName>
</protein>
<gene>
    <name evidence="1" type="ORF">D910_12248</name>
</gene>
<accession>U4UXB6</accession>
<dbReference type="OrthoDB" id="7466780at2759"/>
<sequence length="135" mass="15747">MHHQANPENVGINYQLRRLYFYREGEELHNSFIVRSIIGKLTGRALSLIGSRINKLHTWNDIKNTLQLSFSDQRNLDCLVQDLIALTPSKGETPYNFGMRCQDARSLIFSKLDSLKLTEQERTVRIKIKITKNYH</sequence>
<evidence type="ECO:0000313" key="2">
    <source>
        <dbReference type="Proteomes" id="UP000030742"/>
    </source>
</evidence>
<dbReference type="AlphaFoldDB" id="U4UXB6"/>
<name>U4UXB6_DENPD</name>
<proteinExistence type="predicted"/>
<dbReference type="Proteomes" id="UP000030742">
    <property type="component" value="Unassembled WGS sequence"/>
</dbReference>